<dbReference type="AlphaFoldDB" id="A0A1E5BGB4"/>
<dbReference type="Proteomes" id="UP000094741">
    <property type="component" value="Unassembled WGS sequence"/>
</dbReference>
<evidence type="ECO:0000313" key="2">
    <source>
        <dbReference type="EMBL" id="OEE35298.1"/>
    </source>
</evidence>
<organism evidence="2 3">
    <name type="scientific">Vibrio genomosp. F10 str. ZF-129</name>
    <dbReference type="NCBI Taxonomy" id="1187848"/>
    <lineage>
        <taxon>Bacteria</taxon>
        <taxon>Pseudomonadati</taxon>
        <taxon>Pseudomonadota</taxon>
        <taxon>Gammaproteobacteria</taxon>
        <taxon>Vibrionales</taxon>
        <taxon>Vibrionaceae</taxon>
        <taxon>Vibrio</taxon>
    </lineage>
</organism>
<accession>A0A1E5BGB4</accession>
<dbReference type="eggNOG" id="COG3772">
    <property type="taxonomic scope" value="Bacteria"/>
</dbReference>
<feature type="chain" id="PRO_5009171630" description="Integrating conjugative element protein" evidence="1">
    <location>
        <begin position="23"/>
        <end position="447"/>
    </location>
</feature>
<proteinExistence type="predicted"/>
<protein>
    <recommendedName>
        <fullName evidence="4">Integrating conjugative element protein</fullName>
    </recommendedName>
</protein>
<dbReference type="OrthoDB" id="8553954at2"/>
<sequence>MIGMFRKSFIVIAMTFPTLVHADFQKEIDLLSGGTSTPNVPVAANSIVKWGQWQELFETSIGGSNTCGNFDPIHSVQQSFKQAKGRVKQTLEVIPDAIKGSINPASIAAAALQRASPQTYEMMMNGISIGFDEFNLAKDLCEQAQKRLLDTVPESEYQKVAQRTEMESVNRLLKNGNKIDIADLFGSNGAEKELNGDGGIDTPDGKRGGAGAPRFLVNDSARFGFDKIAEVTGDDEPVMPINQMKPRSMKEYFKDGNELKEYVDRVIGSIAIATCTDCKKIEIHPGLGIDPLINETAISYYQDIFELVERPLGEIEMAHLNEISVYPLASVSSTTIRYLKGTESSQRQNDIASLAYDLATAEHLQKIEFAKQALLVGKASPEFANNVAVKNDVDNQIALLDSQRSNVITMYNAKQVLNSGGINTIYERKRIEDKYRDFRSPQPLGLQ</sequence>
<evidence type="ECO:0000313" key="3">
    <source>
        <dbReference type="Proteomes" id="UP000094741"/>
    </source>
</evidence>
<reference evidence="2 3" key="1">
    <citation type="journal article" date="2012" name="Science">
        <title>Ecological populations of bacteria act as socially cohesive units of antibiotic production and resistance.</title>
        <authorList>
            <person name="Cordero O.X."/>
            <person name="Wildschutte H."/>
            <person name="Kirkup B."/>
            <person name="Proehl S."/>
            <person name="Ngo L."/>
            <person name="Hussain F."/>
            <person name="Le Roux F."/>
            <person name="Mincer T."/>
            <person name="Polz M.F."/>
        </authorList>
    </citation>
    <scope>NUCLEOTIDE SEQUENCE [LARGE SCALE GENOMIC DNA]</scope>
    <source>
        <strain evidence="2 3">ZF-129</strain>
    </source>
</reference>
<evidence type="ECO:0000256" key="1">
    <source>
        <dbReference type="SAM" id="SignalP"/>
    </source>
</evidence>
<gene>
    <name evidence="2" type="ORF">A1QO_00635</name>
</gene>
<keyword evidence="1" id="KW-0732">Signal</keyword>
<dbReference type="EMBL" id="AJYQ02000078">
    <property type="protein sequence ID" value="OEE35298.1"/>
    <property type="molecule type" value="Genomic_DNA"/>
</dbReference>
<dbReference type="RefSeq" id="WP_017041652.1">
    <property type="nucleotide sequence ID" value="NZ_AJYQ02000078.1"/>
</dbReference>
<feature type="signal peptide" evidence="1">
    <location>
        <begin position="1"/>
        <end position="22"/>
    </location>
</feature>
<evidence type="ECO:0008006" key="4">
    <source>
        <dbReference type="Google" id="ProtNLM"/>
    </source>
</evidence>
<comment type="caution">
    <text evidence="2">The sequence shown here is derived from an EMBL/GenBank/DDBJ whole genome shotgun (WGS) entry which is preliminary data.</text>
</comment>
<dbReference type="STRING" id="1187848.A1QO_00635"/>
<name>A0A1E5BGB4_9VIBR</name>